<keyword evidence="7" id="KW-1185">Reference proteome</keyword>
<dbReference type="GO" id="GO:0003700">
    <property type="term" value="F:DNA-binding transcription factor activity"/>
    <property type="evidence" value="ECO:0007669"/>
    <property type="project" value="TreeGrafter"/>
</dbReference>
<dbReference type="SUPFAM" id="SSF53822">
    <property type="entry name" value="Periplasmic binding protein-like I"/>
    <property type="match status" value="1"/>
</dbReference>
<protein>
    <submittedName>
        <fullName evidence="6">Uncharacterized protein</fullName>
    </submittedName>
</protein>
<dbReference type="InterPro" id="IPR000843">
    <property type="entry name" value="HTH_LacI"/>
</dbReference>
<evidence type="ECO:0000259" key="5">
    <source>
        <dbReference type="PROSITE" id="PS50943"/>
    </source>
</evidence>
<dbReference type="CDD" id="cd01392">
    <property type="entry name" value="HTH_LacI"/>
    <property type="match status" value="1"/>
</dbReference>
<evidence type="ECO:0000313" key="6">
    <source>
        <dbReference type="EMBL" id="RSU15245.1"/>
    </source>
</evidence>
<gene>
    <name evidence="6" type="ORF">CBF29_02620</name>
</gene>
<dbReference type="Pfam" id="PF13377">
    <property type="entry name" value="Peripla_BP_3"/>
    <property type="match status" value="1"/>
</dbReference>
<feature type="domain" description="HTH lacI-type" evidence="4">
    <location>
        <begin position="5"/>
        <end position="60"/>
    </location>
</feature>
<reference evidence="6 7" key="1">
    <citation type="submission" date="2017-05" db="EMBL/GenBank/DDBJ databases">
        <title>Vagococcus spp. assemblies.</title>
        <authorList>
            <person name="Gulvik C.A."/>
        </authorList>
    </citation>
    <scope>NUCLEOTIDE SEQUENCE [LARGE SCALE GENOMIC DNA]</scope>
    <source>
        <strain evidence="6 7">CCUG 51432</strain>
    </source>
</reference>
<dbReference type="Gene3D" id="1.10.260.40">
    <property type="entry name" value="lambda repressor-like DNA-binding domains"/>
    <property type="match status" value="1"/>
</dbReference>
<sequence>MKKNVTISDVAEQAGVSKTTVSRYLNGRFGNMSKETKERIKEVIAEMNYRPSKQAQALKSKRSYLIGIVVADISNMYSSLLLKGIGEVLGKAGYQMIIMDAANSIEQERELLDRLIDQSVEGVILQALSRDAHHYDHLKKANIPLVLVDRDVEPSIFPLVTTDNVTATKKIAEEILSKNYEQVVVVSEPLKDVITRELRYEAVKEVVIAAKRKLTLIEATAETNLSERISELIASPLKTALFASNGRVLMELLTILVNEQVPIPEDIGITGYDDWNLSALVGPGITSIEQQTKVIGEEAANTMLECLKAGAYPVETKTIPAIIQLRKSL</sequence>
<keyword evidence="3" id="KW-0804">Transcription</keyword>
<dbReference type="Pfam" id="PF00356">
    <property type="entry name" value="LacI"/>
    <property type="match status" value="1"/>
</dbReference>
<proteinExistence type="predicted"/>
<evidence type="ECO:0000256" key="1">
    <source>
        <dbReference type="ARBA" id="ARBA00023015"/>
    </source>
</evidence>
<dbReference type="RefSeq" id="WP_126806991.1">
    <property type="nucleotide sequence ID" value="NZ_NGKA01000002.1"/>
</dbReference>
<dbReference type="InterPro" id="IPR010982">
    <property type="entry name" value="Lambda_DNA-bd_dom_sf"/>
</dbReference>
<name>A0A430B4J2_9ENTE</name>
<dbReference type="Gene3D" id="3.40.50.2300">
    <property type="match status" value="2"/>
</dbReference>
<dbReference type="Proteomes" id="UP000287605">
    <property type="component" value="Unassembled WGS sequence"/>
</dbReference>
<dbReference type="PANTHER" id="PTHR30146">
    <property type="entry name" value="LACI-RELATED TRANSCRIPTIONAL REPRESSOR"/>
    <property type="match status" value="1"/>
</dbReference>
<organism evidence="6 7">
    <name type="scientific">Vagococcus elongatus</name>
    <dbReference type="NCBI Taxonomy" id="180344"/>
    <lineage>
        <taxon>Bacteria</taxon>
        <taxon>Bacillati</taxon>
        <taxon>Bacillota</taxon>
        <taxon>Bacilli</taxon>
        <taxon>Lactobacillales</taxon>
        <taxon>Enterococcaceae</taxon>
        <taxon>Vagococcus</taxon>
    </lineage>
</organism>
<dbReference type="AlphaFoldDB" id="A0A430B4J2"/>
<dbReference type="OrthoDB" id="1639518at2"/>
<dbReference type="GO" id="GO:0000976">
    <property type="term" value="F:transcription cis-regulatory region binding"/>
    <property type="evidence" value="ECO:0007669"/>
    <property type="project" value="TreeGrafter"/>
</dbReference>
<dbReference type="CDD" id="cd06283">
    <property type="entry name" value="PBP1_RegR_EndR_KdgR-like"/>
    <property type="match status" value="1"/>
</dbReference>
<evidence type="ECO:0000313" key="7">
    <source>
        <dbReference type="Proteomes" id="UP000287605"/>
    </source>
</evidence>
<keyword evidence="1" id="KW-0805">Transcription regulation</keyword>
<evidence type="ECO:0000256" key="2">
    <source>
        <dbReference type="ARBA" id="ARBA00023125"/>
    </source>
</evidence>
<dbReference type="SUPFAM" id="SSF47413">
    <property type="entry name" value="lambda repressor-like DNA-binding domains"/>
    <property type="match status" value="1"/>
</dbReference>
<feature type="domain" description="HTH cro/C1-type" evidence="5">
    <location>
        <begin position="2"/>
        <end position="28"/>
    </location>
</feature>
<evidence type="ECO:0000256" key="3">
    <source>
        <dbReference type="ARBA" id="ARBA00023163"/>
    </source>
</evidence>
<dbReference type="InterPro" id="IPR001387">
    <property type="entry name" value="Cro/C1-type_HTH"/>
</dbReference>
<dbReference type="PROSITE" id="PS50943">
    <property type="entry name" value="HTH_CROC1"/>
    <property type="match status" value="1"/>
</dbReference>
<dbReference type="PROSITE" id="PS00356">
    <property type="entry name" value="HTH_LACI_1"/>
    <property type="match status" value="1"/>
</dbReference>
<dbReference type="SMART" id="SM00354">
    <property type="entry name" value="HTH_LACI"/>
    <property type="match status" value="1"/>
</dbReference>
<dbReference type="InterPro" id="IPR046335">
    <property type="entry name" value="LacI/GalR-like_sensor"/>
</dbReference>
<dbReference type="EMBL" id="NGKA01000002">
    <property type="protein sequence ID" value="RSU15245.1"/>
    <property type="molecule type" value="Genomic_DNA"/>
</dbReference>
<dbReference type="PANTHER" id="PTHR30146:SF145">
    <property type="entry name" value="RIBOSE OPERON REPRESSOR"/>
    <property type="match status" value="1"/>
</dbReference>
<accession>A0A430B4J2</accession>
<evidence type="ECO:0000259" key="4">
    <source>
        <dbReference type="PROSITE" id="PS50932"/>
    </source>
</evidence>
<keyword evidence="2" id="KW-0238">DNA-binding</keyword>
<dbReference type="PRINTS" id="PR00036">
    <property type="entry name" value="HTHLACI"/>
</dbReference>
<dbReference type="InterPro" id="IPR028082">
    <property type="entry name" value="Peripla_BP_I"/>
</dbReference>
<dbReference type="PROSITE" id="PS50932">
    <property type="entry name" value="HTH_LACI_2"/>
    <property type="match status" value="1"/>
</dbReference>
<comment type="caution">
    <text evidence="6">The sequence shown here is derived from an EMBL/GenBank/DDBJ whole genome shotgun (WGS) entry which is preliminary data.</text>
</comment>